<dbReference type="EMBL" id="JACHKY010000002">
    <property type="protein sequence ID" value="MBB4797693.1"/>
    <property type="molecule type" value="Genomic_DNA"/>
</dbReference>
<reference evidence="1 2" key="1">
    <citation type="submission" date="2020-08" db="EMBL/GenBank/DDBJ databases">
        <title>Functional genomics of gut bacteria from endangered species of beetles.</title>
        <authorList>
            <person name="Carlos-Shanley C."/>
        </authorList>
    </citation>
    <scope>NUCLEOTIDE SEQUENCE [LARGE SCALE GENOMIC DNA]</scope>
    <source>
        <strain evidence="1 2">S00123</strain>
    </source>
</reference>
<keyword evidence="2" id="KW-1185">Reference proteome</keyword>
<protein>
    <submittedName>
        <fullName evidence="1">Uncharacterized protein</fullName>
    </submittedName>
</protein>
<evidence type="ECO:0000313" key="2">
    <source>
        <dbReference type="Proteomes" id="UP000539957"/>
    </source>
</evidence>
<evidence type="ECO:0000313" key="1">
    <source>
        <dbReference type="EMBL" id="MBB4797693.1"/>
    </source>
</evidence>
<sequence length="65" mass="6818">MFADRVYDQDFFAAMADRGFYVFTSSPCHAAARPMAPVSPRTPLNQCAPAAADAIPAASPLAEAA</sequence>
<organism evidence="1 2">
    <name type="scientific">Brevundimonas bullata</name>
    <dbReference type="NCBI Taxonomy" id="13160"/>
    <lineage>
        <taxon>Bacteria</taxon>
        <taxon>Pseudomonadati</taxon>
        <taxon>Pseudomonadota</taxon>
        <taxon>Alphaproteobacteria</taxon>
        <taxon>Caulobacterales</taxon>
        <taxon>Caulobacteraceae</taxon>
        <taxon>Brevundimonas</taxon>
    </lineage>
</organism>
<comment type="caution">
    <text evidence="1">The sequence shown here is derived from an EMBL/GenBank/DDBJ whole genome shotgun (WGS) entry which is preliminary data.</text>
</comment>
<dbReference type="AlphaFoldDB" id="A0A7W7INN3"/>
<gene>
    <name evidence="1" type="ORF">HNP32_001417</name>
</gene>
<accession>A0A7W7INN3</accession>
<name>A0A7W7INN3_9CAUL</name>
<dbReference type="RefSeq" id="WP_184268473.1">
    <property type="nucleotide sequence ID" value="NZ_JACHKY010000002.1"/>
</dbReference>
<dbReference type="Proteomes" id="UP000539957">
    <property type="component" value="Unassembled WGS sequence"/>
</dbReference>
<proteinExistence type="predicted"/>